<dbReference type="RefSeq" id="WP_187684734.1">
    <property type="nucleotide sequence ID" value="NZ_AP023396.1"/>
</dbReference>
<dbReference type="InterPro" id="IPR043519">
    <property type="entry name" value="NT_sf"/>
</dbReference>
<dbReference type="KEGG" id="nwl:NWFMUON74_56690"/>
<evidence type="ECO:0000256" key="1">
    <source>
        <dbReference type="ARBA" id="ARBA00022679"/>
    </source>
</evidence>
<dbReference type="GO" id="GO:0051607">
    <property type="term" value="P:defense response to virus"/>
    <property type="evidence" value="ECO:0007669"/>
    <property type="project" value="UniProtKB-KW"/>
</dbReference>
<dbReference type="SUPFAM" id="SSF81301">
    <property type="entry name" value="Nucleotidyltransferase"/>
    <property type="match status" value="1"/>
</dbReference>
<name>A0A7G1KRL3_9NOCA</name>
<dbReference type="GO" id="GO:0016779">
    <property type="term" value="F:nucleotidyltransferase activity"/>
    <property type="evidence" value="ECO:0007669"/>
    <property type="project" value="InterPro"/>
</dbReference>
<dbReference type="Proteomes" id="UP000516173">
    <property type="component" value="Chromosome"/>
</dbReference>
<evidence type="ECO:0000313" key="8">
    <source>
        <dbReference type="Proteomes" id="UP000516173"/>
    </source>
</evidence>
<dbReference type="AlphaFoldDB" id="A0A7G1KRL3"/>
<keyword evidence="8" id="KW-1185">Reference proteome</keyword>
<evidence type="ECO:0000313" key="7">
    <source>
        <dbReference type="EMBL" id="BCK57897.1"/>
    </source>
</evidence>
<sequence>MTALEDMLGGWIGPSTSTEQDKQDRTERMIRDAVKEHPAFDSCGLTVYAKGSYANNTNVRADSDVDIAVQCSDVIYWDEATDDAHSGGSPYTGIWTPARLRSELKTALEAKFPDQVDSSGSTAFRIHSSTARVDADVVPCFDYHYYFSPTHFREGAKVFKKDGASLINYPQQQLDNGVAKNTRTNRRYKQAVRIMKRVENRMVEDDVHREVPSFFVECLVYNCPDSVLRRSTWTEVVRGVIIHIWNELEGSEPSEEPERWREVNECKYLFHSGQAWTRQDGRDFAKAAWNYLGYSS</sequence>
<dbReference type="Pfam" id="PF26305">
    <property type="entry name" value="CD_NTase_C"/>
    <property type="match status" value="1"/>
</dbReference>
<evidence type="ECO:0000259" key="6">
    <source>
        <dbReference type="Pfam" id="PF26305"/>
    </source>
</evidence>
<evidence type="ECO:0000256" key="3">
    <source>
        <dbReference type="ARBA" id="ARBA00022741"/>
    </source>
</evidence>
<keyword evidence="1 7" id="KW-0808">Transferase</keyword>
<proteinExistence type="predicted"/>
<dbReference type="GeneID" id="80350102"/>
<dbReference type="CDD" id="cd05400">
    <property type="entry name" value="NT_2-5OAS_ClassI-CCAase"/>
    <property type="match status" value="1"/>
</dbReference>
<gene>
    <name evidence="7" type="ORF">NWFMUON74_56690</name>
</gene>
<keyword evidence="4" id="KW-0051">Antiviral defense</keyword>
<dbReference type="EMBL" id="AP023396">
    <property type="protein sequence ID" value="BCK57897.1"/>
    <property type="molecule type" value="Genomic_DNA"/>
</dbReference>
<keyword evidence="3" id="KW-0547">Nucleotide-binding</keyword>
<evidence type="ECO:0000256" key="2">
    <source>
        <dbReference type="ARBA" id="ARBA00022695"/>
    </source>
</evidence>
<feature type="domain" description="cGAS/DncV-like nucleotidyltransferase C-terminal helical" evidence="6">
    <location>
        <begin position="175"/>
        <end position="293"/>
    </location>
</feature>
<feature type="region of interest" description="Disordered" evidence="5">
    <location>
        <begin position="1"/>
        <end position="23"/>
    </location>
</feature>
<evidence type="ECO:0000256" key="4">
    <source>
        <dbReference type="ARBA" id="ARBA00023118"/>
    </source>
</evidence>
<evidence type="ECO:0000256" key="5">
    <source>
        <dbReference type="SAM" id="MobiDB-lite"/>
    </source>
</evidence>
<accession>A0A7G1KRL3</accession>
<dbReference type="InterPro" id="IPR058909">
    <property type="entry name" value="CD_NTase_C"/>
</dbReference>
<protein>
    <submittedName>
        <fullName evidence="7">Nucleotidyltransferase</fullName>
    </submittedName>
</protein>
<dbReference type="InterPro" id="IPR006116">
    <property type="entry name" value="NT_2-5OAS_ClassI-CCAase"/>
</dbReference>
<dbReference type="Gene3D" id="3.30.460.10">
    <property type="entry name" value="Beta Polymerase, domain 2"/>
    <property type="match status" value="1"/>
</dbReference>
<reference evidence="7 8" key="1">
    <citation type="submission" date="2020-08" db="EMBL/GenBank/DDBJ databases">
        <title>Genome Sequencing of Nocardia wallacei strain FMUON74 and assembly.</title>
        <authorList>
            <person name="Toyokawa M."/>
            <person name="Uesaka K."/>
        </authorList>
    </citation>
    <scope>NUCLEOTIDE SEQUENCE [LARGE SCALE GENOMIC DNA]</scope>
    <source>
        <strain evidence="7 8">FMUON74</strain>
    </source>
</reference>
<keyword evidence="2" id="KW-0548">Nucleotidyltransferase</keyword>
<organism evidence="7 8">
    <name type="scientific">Nocardia wallacei</name>
    <dbReference type="NCBI Taxonomy" id="480035"/>
    <lineage>
        <taxon>Bacteria</taxon>
        <taxon>Bacillati</taxon>
        <taxon>Actinomycetota</taxon>
        <taxon>Actinomycetes</taxon>
        <taxon>Mycobacteriales</taxon>
        <taxon>Nocardiaceae</taxon>
        <taxon>Nocardia</taxon>
    </lineage>
</organism>